<keyword evidence="3" id="KW-1185">Reference proteome</keyword>
<protein>
    <submittedName>
        <fullName evidence="2">Uncharacterized protein</fullName>
    </submittedName>
</protein>
<dbReference type="RefSeq" id="WP_091480265.1">
    <property type="nucleotide sequence ID" value="NZ_FOTR01000001.1"/>
</dbReference>
<organism evidence="2 3">
    <name type="scientific">Gracilibacillus orientalis</name>
    <dbReference type="NCBI Taxonomy" id="334253"/>
    <lineage>
        <taxon>Bacteria</taxon>
        <taxon>Bacillati</taxon>
        <taxon>Bacillota</taxon>
        <taxon>Bacilli</taxon>
        <taxon>Bacillales</taxon>
        <taxon>Bacillaceae</taxon>
        <taxon>Gracilibacillus</taxon>
    </lineage>
</organism>
<sequence length="312" mass="36060">MDTYYQKIVKAQENKRKLYRLKHERKELAVELEKLEKQKQQSYQQLQDEKVDVEKLESFSVANLFYSITGQKLEKLDEEKQEVARAQLRYQEAKASVMDLQEDIAALDQQIRELGEPDVRYQNLLEEKYHHLLDTNHESGQQALEVLEELGNMQDEKSEIAEAIDAGEKVKRALSSARSSLDSAKNWGTADMFGGGLISTSLKHSHIDDAKQATHDAQRLLRKFSHELNDIGKSFQANIEISGGLTFADYFFDGLIMDWFVQDKINQSEQQVSEMYEKVEETISQLKRLNQDVNSTIDQANHTWEQIIYHAS</sequence>
<evidence type="ECO:0000313" key="2">
    <source>
        <dbReference type="EMBL" id="SFL39872.1"/>
    </source>
</evidence>
<evidence type="ECO:0000256" key="1">
    <source>
        <dbReference type="SAM" id="Coils"/>
    </source>
</evidence>
<gene>
    <name evidence="2" type="ORF">SAMN04487943_101353</name>
</gene>
<dbReference type="Proteomes" id="UP000198565">
    <property type="component" value="Unassembled WGS sequence"/>
</dbReference>
<dbReference type="AlphaFoldDB" id="A0A1I4HC53"/>
<feature type="coiled-coil region" evidence="1">
    <location>
        <begin position="265"/>
        <end position="303"/>
    </location>
</feature>
<reference evidence="3" key="1">
    <citation type="submission" date="2016-10" db="EMBL/GenBank/DDBJ databases">
        <authorList>
            <person name="Varghese N."/>
            <person name="Submissions S."/>
        </authorList>
    </citation>
    <scope>NUCLEOTIDE SEQUENCE [LARGE SCALE GENOMIC DNA]</scope>
    <source>
        <strain evidence="3">CGMCC 1.4250</strain>
    </source>
</reference>
<name>A0A1I4HC53_9BACI</name>
<dbReference type="OrthoDB" id="3540923at2"/>
<proteinExistence type="predicted"/>
<keyword evidence="1" id="KW-0175">Coiled coil</keyword>
<feature type="coiled-coil region" evidence="1">
    <location>
        <begin position="18"/>
        <end position="110"/>
    </location>
</feature>
<dbReference type="STRING" id="334253.SAMN04487943_101353"/>
<accession>A0A1I4HC53</accession>
<evidence type="ECO:0000313" key="3">
    <source>
        <dbReference type="Proteomes" id="UP000198565"/>
    </source>
</evidence>
<dbReference type="EMBL" id="FOTR01000001">
    <property type="protein sequence ID" value="SFL39872.1"/>
    <property type="molecule type" value="Genomic_DNA"/>
</dbReference>